<keyword evidence="6" id="KW-0539">Nucleus</keyword>
<evidence type="ECO:0000256" key="1">
    <source>
        <dbReference type="ARBA" id="ARBA00004123"/>
    </source>
</evidence>
<dbReference type="InterPro" id="IPR036236">
    <property type="entry name" value="Znf_C2H2_sf"/>
</dbReference>
<keyword evidence="5" id="KW-0862">Zinc</keyword>
<evidence type="ECO:0000256" key="2">
    <source>
        <dbReference type="ARBA" id="ARBA00022723"/>
    </source>
</evidence>
<dbReference type="SMART" id="SM00355">
    <property type="entry name" value="ZnF_C2H2"/>
    <property type="match status" value="2"/>
</dbReference>
<dbReference type="AlphaFoldDB" id="A0AAE1I338"/>
<dbReference type="Gene3D" id="3.30.160.60">
    <property type="entry name" value="Classic Zinc Finger"/>
    <property type="match status" value="2"/>
</dbReference>
<dbReference type="PANTHER" id="PTHR24394">
    <property type="entry name" value="ZINC FINGER PROTEIN"/>
    <property type="match status" value="1"/>
</dbReference>
<dbReference type="FunFam" id="3.30.160.60:FF:000145">
    <property type="entry name" value="Zinc finger protein 574"/>
    <property type="match status" value="1"/>
</dbReference>
<feature type="domain" description="C2H2-type" evidence="8">
    <location>
        <begin position="210"/>
        <end position="237"/>
    </location>
</feature>
<keyword evidence="4 7" id="KW-0863">Zinc-finger</keyword>
<gene>
    <name evidence="9" type="ORF">KUF71_012421</name>
</gene>
<dbReference type="GO" id="GO:0008270">
    <property type="term" value="F:zinc ion binding"/>
    <property type="evidence" value="ECO:0007669"/>
    <property type="project" value="UniProtKB-KW"/>
</dbReference>
<dbReference type="InterPro" id="IPR013087">
    <property type="entry name" value="Znf_C2H2_type"/>
</dbReference>
<keyword evidence="3" id="KW-0677">Repeat</keyword>
<evidence type="ECO:0000256" key="6">
    <source>
        <dbReference type="ARBA" id="ARBA00023242"/>
    </source>
</evidence>
<organism evidence="9 10">
    <name type="scientific">Frankliniella fusca</name>
    <dbReference type="NCBI Taxonomy" id="407009"/>
    <lineage>
        <taxon>Eukaryota</taxon>
        <taxon>Metazoa</taxon>
        <taxon>Ecdysozoa</taxon>
        <taxon>Arthropoda</taxon>
        <taxon>Hexapoda</taxon>
        <taxon>Insecta</taxon>
        <taxon>Pterygota</taxon>
        <taxon>Neoptera</taxon>
        <taxon>Paraneoptera</taxon>
        <taxon>Thysanoptera</taxon>
        <taxon>Terebrantia</taxon>
        <taxon>Thripoidea</taxon>
        <taxon>Thripidae</taxon>
        <taxon>Frankliniella</taxon>
    </lineage>
</organism>
<sequence>MHCHEAVQAIKFVKENYKTHALRNAFIYLTAAVKKCGAPQKEIDDAVQEYRSERRKVDDYRYGDNQGFSKFESAFYEDNYSKSFKICNREITTLEKLLEGQETRVNLNQKKYMHHWAKCTQQLAVMMAADVGCWQTNRLKYDEMQYMRKSSRGYVIEHKDKKLQFRTNSASILVRNQTLLRETCSVCEKKIASKSHLKIHMRLHTGEKPYQCTNCNARFRDRSNFNKHKMTHEAETGSEDDSA</sequence>
<dbReference type="Pfam" id="PF00096">
    <property type="entry name" value="zf-C2H2"/>
    <property type="match status" value="2"/>
</dbReference>
<reference evidence="9" key="2">
    <citation type="journal article" date="2023" name="BMC Genomics">
        <title>Pest status, molecular evolution, and epigenetic factors derived from the genome assembly of Frankliniella fusca, a thysanopteran phytovirus vector.</title>
        <authorList>
            <person name="Catto M.A."/>
            <person name="Labadie P.E."/>
            <person name="Jacobson A.L."/>
            <person name="Kennedy G.G."/>
            <person name="Srinivasan R."/>
            <person name="Hunt B.G."/>
        </authorList>
    </citation>
    <scope>NUCLEOTIDE SEQUENCE</scope>
    <source>
        <strain evidence="9">PL_HMW_Pooled</strain>
    </source>
</reference>
<comment type="subcellular location">
    <subcellularLocation>
        <location evidence="1">Nucleus</location>
    </subcellularLocation>
</comment>
<accession>A0AAE1I338</accession>
<comment type="caution">
    <text evidence="9">The sequence shown here is derived from an EMBL/GenBank/DDBJ whole genome shotgun (WGS) entry which is preliminary data.</text>
</comment>
<dbReference type="Proteomes" id="UP001219518">
    <property type="component" value="Unassembled WGS sequence"/>
</dbReference>
<feature type="domain" description="C2H2-type" evidence="8">
    <location>
        <begin position="182"/>
        <end position="209"/>
    </location>
</feature>
<dbReference type="EMBL" id="JAHWGI010001435">
    <property type="protein sequence ID" value="KAK3932348.1"/>
    <property type="molecule type" value="Genomic_DNA"/>
</dbReference>
<dbReference type="PROSITE" id="PS50157">
    <property type="entry name" value="ZINC_FINGER_C2H2_2"/>
    <property type="match status" value="2"/>
</dbReference>
<name>A0AAE1I338_9NEOP</name>
<evidence type="ECO:0000256" key="4">
    <source>
        <dbReference type="ARBA" id="ARBA00022771"/>
    </source>
</evidence>
<dbReference type="GO" id="GO:0000981">
    <property type="term" value="F:DNA-binding transcription factor activity, RNA polymerase II-specific"/>
    <property type="evidence" value="ECO:0007669"/>
    <property type="project" value="TreeGrafter"/>
</dbReference>
<evidence type="ECO:0000256" key="7">
    <source>
        <dbReference type="PROSITE-ProRule" id="PRU00042"/>
    </source>
</evidence>
<keyword evidence="10" id="KW-1185">Reference proteome</keyword>
<dbReference type="GO" id="GO:0005634">
    <property type="term" value="C:nucleus"/>
    <property type="evidence" value="ECO:0007669"/>
    <property type="project" value="UniProtKB-SubCell"/>
</dbReference>
<protein>
    <submittedName>
        <fullName evidence="9">Zinc finger protein 81</fullName>
    </submittedName>
</protein>
<keyword evidence="2" id="KW-0479">Metal-binding</keyword>
<dbReference type="FunFam" id="3.30.160.60:FF:000557">
    <property type="entry name" value="zinc finger and SCAN domain-containing protein 29"/>
    <property type="match status" value="1"/>
</dbReference>
<evidence type="ECO:0000259" key="8">
    <source>
        <dbReference type="PROSITE" id="PS50157"/>
    </source>
</evidence>
<evidence type="ECO:0000313" key="10">
    <source>
        <dbReference type="Proteomes" id="UP001219518"/>
    </source>
</evidence>
<dbReference type="PANTHER" id="PTHR24394:SF29">
    <property type="entry name" value="MYONEURIN"/>
    <property type="match status" value="1"/>
</dbReference>
<dbReference type="SUPFAM" id="SSF57667">
    <property type="entry name" value="beta-beta-alpha zinc fingers"/>
    <property type="match status" value="1"/>
</dbReference>
<proteinExistence type="predicted"/>
<evidence type="ECO:0000313" key="9">
    <source>
        <dbReference type="EMBL" id="KAK3932348.1"/>
    </source>
</evidence>
<reference evidence="9" key="1">
    <citation type="submission" date="2021-07" db="EMBL/GenBank/DDBJ databases">
        <authorList>
            <person name="Catto M.A."/>
            <person name="Jacobson A."/>
            <person name="Kennedy G."/>
            <person name="Labadie P."/>
            <person name="Hunt B.G."/>
            <person name="Srinivasan R."/>
        </authorList>
    </citation>
    <scope>NUCLEOTIDE SEQUENCE</scope>
    <source>
        <strain evidence="9">PL_HMW_Pooled</strain>
        <tissue evidence="9">Head</tissue>
    </source>
</reference>
<dbReference type="PROSITE" id="PS00028">
    <property type="entry name" value="ZINC_FINGER_C2H2_1"/>
    <property type="match status" value="2"/>
</dbReference>
<evidence type="ECO:0000256" key="5">
    <source>
        <dbReference type="ARBA" id="ARBA00022833"/>
    </source>
</evidence>
<evidence type="ECO:0000256" key="3">
    <source>
        <dbReference type="ARBA" id="ARBA00022737"/>
    </source>
</evidence>